<sequence>MNPLSRFAPSPSREAAVSLRGGAAGVGPCSLFLAKAGFLKHCVLDRSYERVKFFIPCIRTTAGASCS</sequence>
<comment type="caution">
    <text evidence="1">The sequence shown here is derived from an EMBL/GenBank/DDBJ whole genome shotgun (WGS) entry which is preliminary data.</text>
</comment>
<accession>A0ABS5LT94</accession>
<name>A0ABS5LT94_9BURK</name>
<gene>
    <name evidence="1" type="ORF">DJFAAGMI_02464</name>
</gene>
<keyword evidence="2" id="KW-1185">Reference proteome</keyword>
<proteinExistence type="predicted"/>
<reference evidence="1 2" key="1">
    <citation type="submission" date="2020-03" db="EMBL/GenBank/DDBJ databases">
        <title>The role of nitrogen metabolism on polyethylene biodegradation.</title>
        <authorList>
            <person name="Peixoto J."/>
            <person name="Vizzotto C.S."/>
            <person name="Ramos A."/>
            <person name="Alves G."/>
            <person name="Steindorff A."/>
            <person name="Kruger R."/>
        </authorList>
    </citation>
    <scope>NUCLEOTIDE SEQUENCE [LARGE SCALE GENOMIC DNA]</scope>
    <source>
        <strain evidence="1 2">PE63</strain>
    </source>
</reference>
<evidence type="ECO:0000313" key="2">
    <source>
        <dbReference type="Proteomes" id="UP001647436"/>
    </source>
</evidence>
<protein>
    <submittedName>
        <fullName evidence="1">Uncharacterized protein</fullName>
    </submittedName>
</protein>
<organism evidence="1 2">
    <name type="scientific">Comamonas brasiliensis</name>
    <dbReference type="NCBI Taxonomy" id="1812482"/>
    <lineage>
        <taxon>Bacteria</taxon>
        <taxon>Pseudomonadati</taxon>
        <taxon>Pseudomonadota</taxon>
        <taxon>Betaproteobacteria</taxon>
        <taxon>Burkholderiales</taxon>
        <taxon>Comamonadaceae</taxon>
        <taxon>Comamonas</taxon>
    </lineage>
</organism>
<dbReference type="Proteomes" id="UP001647436">
    <property type="component" value="Unassembled WGS sequence"/>
</dbReference>
<evidence type="ECO:0000313" key="1">
    <source>
        <dbReference type="EMBL" id="MBS3019718.1"/>
    </source>
</evidence>
<dbReference type="EMBL" id="JAANES010000002">
    <property type="protein sequence ID" value="MBS3019718.1"/>
    <property type="molecule type" value="Genomic_DNA"/>
</dbReference>